<sequence>MFNVGFPLPKRVPPLVVDLHSLFCSSLSPTQAVGFVVFNVGLMVVDFGRGCGFVAVDFGWCCGGLWVNGGVAGFCLGFVVAGLLDFAAMPPLFGLIMVVV</sequence>
<comment type="caution">
    <text evidence="2">The sequence shown here is derived from an EMBL/GenBank/DDBJ whole genome shotgun (WGS) entry which is preliminary data.</text>
</comment>
<evidence type="ECO:0000313" key="3">
    <source>
        <dbReference type="Proteomes" id="UP001459277"/>
    </source>
</evidence>
<organism evidence="2 3">
    <name type="scientific">Lithocarpus litseifolius</name>
    <dbReference type="NCBI Taxonomy" id="425828"/>
    <lineage>
        <taxon>Eukaryota</taxon>
        <taxon>Viridiplantae</taxon>
        <taxon>Streptophyta</taxon>
        <taxon>Embryophyta</taxon>
        <taxon>Tracheophyta</taxon>
        <taxon>Spermatophyta</taxon>
        <taxon>Magnoliopsida</taxon>
        <taxon>eudicotyledons</taxon>
        <taxon>Gunneridae</taxon>
        <taxon>Pentapetalae</taxon>
        <taxon>rosids</taxon>
        <taxon>fabids</taxon>
        <taxon>Fagales</taxon>
        <taxon>Fagaceae</taxon>
        <taxon>Lithocarpus</taxon>
    </lineage>
</organism>
<accession>A0AAW2DAG2</accession>
<evidence type="ECO:0008006" key="4">
    <source>
        <dbReference type="Google" id="ProtNLM"/>
    </source>
</evidence>
<evidence type="ECO:0000256" key="1">
    <source>
        <dbReference type="SAM" id="Phobius"/>
    </source>
</evidence>
<gene>
    <name evidence="2" type="ORF">SO802_013766</name>
</gene>
<evidence type="ECO:0000313" key="2">
    <source>
        <dbReference type="EMBL" id="KAL0006205.1"/>
    </source>
</evidence>
<feature type="transmembrane region" description="Helical" evidence="1">
    <location>
        <begin position="21"/>
        <end position="45"/>
    </location>
</feature>
<reference evidence="2 3" key="1">
    <citation type="submission" date="2024-01" db="EMBL/GenBank/DDBJ databases">
        <title>A telomere-to-telomere, gap-free genome of sweet tea (Lithocarpus litseifolius).</title>
        <authorList>
            <person name="Zhou J."/>
        </authorList>
    </citation>
    <scope>NUCLEOTIDE SEQUENCE [LARGE SCALE GENOMIC DNA]</scope>
    <source>
        <strain evidence="2">Zhou-2022a</strain>
        <tissue evidence="2">Leaf</tissue>
    </source>
</reference>
<keyword evidence="1" id="KW-1133">Transmembrane helix</keyword>
<name>A0AAW2DAG2_9ROSI</name>
<dbReference type="Proteomes" id="UP001459277">
    <property type="component" value="Unassembled WGS sequence"/>
</dbReference>
<keyword evidence="1" id="KW-0472">Membrane</keyword>
<keyword evidence="3" id="KW-1185">Reference proteome</keyword>
<feature type="transmembrane region" description="Helical" evidence="1">
    <location>
        <begin position="65"/>
        <end position="87"/>
    </location>
</feature>
<dbReference type="AlphaFoldDB" id="A0AAW2DAG2"/>
<keyword evidence="1" id="KW-0812">Transmembrane</keyword>
<proteinExistence type="predicted"/>
<dbReference type="EMBL" id="JAZDWU010000004">
    <property type="protein sequence ID" value="KAL0006205.1"/>
    <property type="molecule type" value="Genomic_DNA"/>
</dbReference>
<protein>
    <recommendedName>
        <fullName evidence="4">Transmembrane protein</fullName>
    </recommendedName>
</protein>